<dbReference type="InterPro" id="IPR007110">
    <property type="entry name" value="Ig-like_dom"/>
</dbReference>
<evidence type="ECO:0000259" key="2">
    <source>
        <dbReference type="PROSITE" id="PS50835"/>
    </source>
</evidence>
<gene>
    <name evidence="3" type="ORF">LOTGIDRAFT_176562</name>
</gene>
<sequence length="376" mass="43002">ESEECDKTEIIVGQLGKELVLNFPLSDLRDEYNKYITERDSVKKFKESETTIQDLKNDSDIRFKNKMDSKNEEIMFEDGNSTHHSASSEITITDDAFVVNKTDLQKEDAGIYWIDFNVIHLGQKSLLIAGKPKIKCRPPPNPVMIAEDSQATSLQLECHSVSTSIGDCQLVNNSMYIMWYKNGMRMTDLDPTLSQINVTVDHNGGNFTCLATEYHPCYQRLQTTKHYDVLNIEECNNVFESETLFIKTQHVPIDVKLDPDQREVTVTTETKKKELMSVEMNIVIFAIKFITGFIVVVIVFVIAVGCMVMMCKKYHKKKNHHHNLVLEEGIYDTIDESLIGTSRNDNSRNGEQNMDSDIYDLLEFNTLDGQRSDPEV</sequence>
<dbReference type="Proteomes" id="UP000030746">
    <property type="component" value="Unassembled WGS sequence"/>
</dbReference>
<dbReference type="AlphaFoldDB" id="V4API8"/>
<dbReference type="EMBL" id="KB201399">
    <property type="protein sequence ID" value="ESO96705.1"/>
    <property type="molecule type" value="Genomic_DNA"/>
</dbReference>
<name>V4API8_LOTGI</name>
<feature type="domain" description="Ig-like" evidence="2">
    <location>
        <begin position="132"/>
        <end position="212"/>
    </location>
</feature>
<accession>V4API8</accession>
<dbReference type="RefSeq" id="XP_009052606.1">
    <property type="nucleotide sequence ID" value="XM_009054358.1"/>
</dbReference>
<keyword evidence="1" id="KW-1133">Transmembrane helix</keyword>
<protein>
    <recommendedName>
        <fullName evidence="2">Ig-like domain-containing protein</fullName>
    </recommendedName>
</protein>
<dbReference type="PROSITE" id="PS50835">
    <property type="entry name" value="IG_LIKE"/>
    <property type="match status" value="1"/>
</dbReference>
<dbReference type="GeneID" id="20243845"/>
<dbReference type="CTD" id="20243845"/>
<organism evidence="3 4">
    <name type="scientific">Lottia gigantea</name>
    <name type="common">Giant owl limpet</name>
    <dbReference type="NCBI Taxonomy" id="225164"/>
    <lineage>
        <taxon>Eukaryota</taxon>
        <taxon>Metazoa</taxon>
        <taxon>Spiralia</taxon>
        <taxon>Lophotrochozoa</taxon>
        <taxon>Mollusca</taxon>
        <taxon>Gastropoda</taxon>
        <taxon>Patellogastropoda</taxon>
        <taxon>Lottioidea</taxon>
        <taxon>Lottiidae</taxon>
        <taxon>Lottia</taxon>
    </lineage>
</organism>
<feature type="non-terminal residue" evidence="3">
    <location>
        <position position="1"/>
    </location>
</feature>
<dbReference type="HOGENOM" id="CLU_031499_0_0_1"/>
<feature type="transmembrane region" description="Helical" evidence="1">
    <location>
        <begin position="282"/>
        <end position="310"/>
    </location>
</feature>
<evidence type="ECO:0000256" key="1">
    <source>
        <dbReference type="SAM" id="Phobius"/>
    </source>
</evidence>
<keyword evidence="4" id="KW-1185">Reference proteome</keyword>
<proteinExistence type="predicted"/>
<keyword evidence="1" id="KW-0812">Transmembrane</keyword>
<dbReference type="KEGG" id="lgi:LOTGIDRAFT_176562"/>
<keyword evidence="1" id="KW-0472">Membrane</keyword>
<evidence type="ECO:0000313" key="3">
    <source>
        <dbReference type="EMBL" id="ESO96705.1"/>
    </source>
</evidence>
<reference evidence="3 4" key="1">
    <citation type="journal article" date="2013" name="Nature">
        <title>Insights into bilaterian evolution from three spiralian genomes.</title>
        <authorList>
            <person name="Simakov O."/>
            <person name="Marletaz F."/>
            <person name="Cho S.J."/>
            <person name="Edsinger-Gonzales E."/>
            <person name="Havlak P."/>
            <person name="Hellsten U."/>
            <person name="Kuo D.H."/>
            <person name="Larsson T."/>
            <person name="Lv J."/>
            <person name="Arendt D."/>
            <person name="Savage R."/>
            <person name="Osoegawa K."/>
            <person name="de Jong P."/>
            <person name="Grimwood J."/>
            <person name="Chapman J.A."/>
            <person name="Shapiro H."/>
            <person name="Aerts A."/>
            <person name="Otillar R.P."/>
            <person name="Terry A.Y."/>
            <person name="Boore J.L."/>
            <person name="Grigoriev I.V."/>
            <person name="Lindberg D.R."/>
            <person name="Seaver E.C."/>
            <person name="Weisblat D.A."/>
            <person name="Putnam N.H."/>
            <person name="Rokhsar D.S."/>
        </authorList>
    </citation>
    <scope>NUCLEOTIDE SEQUENCE [LARGE SCALE GENOMIC DNA]</scope>
</reference>
<evidence type="ECO:0000313" key="4">
    <source>
        <dbReference type="Proteomes" id="UP000030746"/>
    </source>
</evidence>